<dbReference type="Proteomes" id="UP000481861">
    <property type="component" value="Unassembled WGS sequence"/>
</dbReference>
<comment type="similarity">
    <text evidence="2">Belongs to the RRN7/TAF1B family.</text>
</comment>
<evidence type="ECO:0000256" key="5">
    <source>
        <dbReference type="ARBA" id="ARBA00022833"/>
    </source>
</evidence>
<comment type="subcellular location">
    <subcellularLocation>
        <location evidence="1">Nucleus</location>
        <location evidence="1">Nucleolus</location>
    </subcellularLocation>
</comment>
<comment type="caution">
    <text evidence="14">The sequence shown here is derived from an EMBL/GenBank/DDBJ whole genome shotgun (WGS) entry which is preliminary data.</text>
</comment>
<dbReference type="InterPro" id="IPR021752">
    <property type="entry name" value="TF_Rrn7_Zf"/>
</dbReference>
<reference evidence="14 15" key="1">
    <citation type="submission" date="2020-01" db="EMBL/GenBank/DDBJ databases">
        <authorList>
            <consortium name="DOE Joint Genome Institute"/>
            <person name="Haridas S."/>
            <person name="Albert R."/>
            <person name="Binder M."/>
            <person name="Bloem J."/>
            <person name="Labutti K."/>
            <person name="Salamov A."/>
            <person name="Andreopoulos B."/>
            <person name="Baker S.E."/>
            <person name="Barry K."/>
            <person name="Bills G."/>
            <person name="Bluhm B.H."/>
            <person name="Cannon C."/>
            <person name="Castanera R."/>
            <person name="Culley D.E."/>
            <person name="Daum C."/>
            <person name="Ezra D."/>
            <person name="Gonzalez J.B."/>
            <person name="Henrissat B."/>
            <person name="Kuo A."/>
            <person name="Liang C."/>
            <person name="Lipzen A."/>
            <person name="Lutzoni F."/>
            <person name="Magnuson J."/>
            <person name="Mondo S."/>
            <person name="Nolan M."/>
            <person name="Ohm R."/>
            <person name="Pangilinan J."/>
            <person name="Park H.-J.H."/>
            <person name="Ramirez L."/>
            <person name="Alfaro M."/>
            <person name="Sun H."/>
            <person name="Tritt A."/>
            <person name="Yoshinaga Y."/>
            <person name="Zwiers L.-H.L."/>
            <person name="Turgeon B.G."/>
            <person name="Goodwin S.B."/>
            <person name="Spatafora J.W."/>
            <person name="Crous P.W."/>
            <person name="Grigoriev I.V."/>
        </authorList>
    </citation>
    <scope>NUCLEOTIDE SEQUENCE [LARGE SCALE GENOMIC DNA]</scope>
    <source>
        <strain evidence="14 15">CBS 611.86</strain>
    </source>
</reference>
<evidence type="ECO:0000259" key="13">
    <source>
        <dbReference type="Pfam" id="PF20645"/>
    </source>
</evidence>
<dbReference type="Pfam" id="PF20644">
    <property type="entry name" value="Rrn7_cyclin_N"/>
    <property type="match status" value="1"/>
</dbReference>
<keyword evidence="15" id="KW-1185">Reference proteome</keyword>
<evidence type="ECO:0000259" key="12">
    <source>
        <dbReference type="Pfam" id="PF20644"/>
    </source>
</evidence>
<feature type="domain" description="RRN7-type" evidence="11">
    <location>
        <begin position="7"/>
        <end position="36"/>
    </location>
</feature>
<keyword evidence="6" id="KW-0805">Transcription regulation</keyword>
<keyword evidence="3" id="KW-0479">Metal-binding</keyword>
<keyword evidence="9" id="KW-0539">Nucleus</keyword>
<evidence type="ECO:0000259" key="11">
    <source>
        <dbReference type="Pfam" id="PF11781"/>
    </source>
</evidence>
<dbReference type="EMBL" id="JAADJZ010000013">
    <property type="protein sequence ID" value="KAF2870713.1"/>
    <property type="molecule type" value="Genomic_DNA"/>
</dbReference>
<proteinExistence type="inferred from homology"/>
<evidence type="ECO:0000256" key="4">
    <source>
        <dbReference type="ARBA" id="ARBA00022771"/>
    </source>
</evidence>
<evidence type="ECO:0000256" key="9">
    <source>
        <dbReference type="ARBA" id="ARBA00023242"/>
    </source>
</evidence>
<keyword evidence="5" id="KW-0862">Zinc</keyword>
<feature type="domain" description="Rrn7/TAF1B C-terminal cyclin" evidence="13">
    <location>
        <begin position="235"/>
        <end position="400"/>
    </location>
</feature>
<dbReference type="PANTHER" id="PTHR31576">
    <property type="entry name" value="TATA BOX-BINDING PROTEIN-ASSOCIATED FACTOR RNA POLYMERASE I SUBUNIT B"/>
    <property type="match status" value="1"/>
</dbReference>
<dbReference type="AlphaFoldDB" id="A0A7C8I9J8"/>
<dbReference type="InterPro" id="IPR033599">
    <property type="entry name" value="TAF1B/Rrn7"/>
</dbReference>
<dbReference type="GO" id="GO:0008270">
    <property type="term" value="F:zinc ion binding"/>
    <property type="evidence" value="ECO:0007669"/>
    <property type="project" value="UniProtKB-KW"/>
</dbReference>
<dbReference type="Pfam" id="PF20645">
    <property type="entry name" value="Rrn7_cyclin_C"/>
    <property type="match status" value="1"/>
</dbReference>
<keyword evidence="4" id="KW-0863">Zinc-finger</keyword>
<dbReference type="PANTHER" id="PTHR31576:SF2">
    <property type="entry name" value="TATA BOX-BINDING PROTEIN-ASSOCIATED FACTOR RNA POLYMERASE I SUBUNIT B"/>
    <property type="match status" value="1"/>
</dbReference>
<feature type="region of interest" description="Disordered" evidence="10">
    <location>
        <begin position="427"/>
        <end position="477"/>
    </location>
</feature>
<dbReference type="OrthoDB" id="428577at2759"/>
<evidence type="ECO:0000256" key="2">
    <source>
        <dbReference type="ARBA" id="ARBA00006899"/>
    </source>
</evidence>
<accession>A0A7C8I9J8</accession>
<evidence type="ECO:0000256" key="3">
    <source>
        <dbReference type="ARBA" id="ARBA00022723"/>
    </source>
</evidence>
<evidence type="ECO:0000256" key="1">
    <source>
        <dbReference type="ARBA" id="ARBA00004604"/>
    </source>
</evidence>
<sequence length="581" mass="66593">MTDSGRTKGPICGIDNCRSRFYEEGDDGYLYCQNGHRKGELLTQPDDEDFNSAKRTRTRAKKPDDEKEQVRQYFKGTQAFDLYLKSLQLILRHQIRSLVHDLGLPAELETVVLDLWAIRILPLEEKLSEKTHDYDSQSQGFDGSDDEAEIEEEMIRFARWERKLKTSPTLMDCLALCYLGIVTLRLPVTPGDLDSWVTDGKIPYMGAIKRVPLSMRDRLPANYHAVLDPNSLLKLNRFYSTLADLQASLQKEYGIIWPPLNSPLLRFRYIKELALPLEIYAATDRLAGKLGYDLVANPAGKKRRLRGLPEAQLIACLIVCVKIMYPFDGERRYPRTTSEPAVMVIDWDNWHKEISEAKTKADDSGNEYTNKELWNVDEKDVLSMSPSEMDQYMDFYQQNFLDEARLDQEPEGGFQDILYKMFPIHEPSSSQTSAHASDGLGTASSSPTSETAGLAQPEAAPKKKNRKRKKKVQTLGHEGELDVVTAVHKNSTPLRAVTEEELHVARPGQGYRHYEKEEELSKTARQFYEEAARIAGFSMEMVVKAVVFVEKDIRTWIRRRKQASRNNETSGWIRHYRSRPE</sequence>
<evidence type="ECO:0000256" key="8">
    <source>
        <dbReference type="ARBA" id="ARBA00023163"/>
    </source>
</evidence>
<dbReference type="GO" id="GO:0070860">
    <property type="term" value="C:RNA polymerase I core factor complex"/>
    <property type="evidence" value="ECO:0007669"/>
    <property type="project" value="InterPro"/>
</dbReference>
<feature type="compositionally biased region" description="Basic residues" evidence="10">
    <location>
        <begin position="462"/>
        <end position="472"/>
    </location>
</feature>
<dbReference type="Pfam" id="PF11781">
    <property type="entry name" value="Zn_ribbon_RRN7"/>
    <property type="match status" value="1"/>
</dbReference>
<feature type="domain" description="Rrn7/TAF1B N-terminal cyclin" evidence="12">
    <location>
        <begin position="87"/>
        <end position="212"/>
    </location>
</feature>
<dbReference type="GO" id="GO:0042790">
    <property type="term" value="P:nucleolar large rRNA transcription by RNA polymerase I"/>
    <property type="evidence" value="ECO:0007669"/>
    <property type="project" value="TreeGrafter"/>
</dbReference>
<keyword evidence="8" id="KW-0804">Transcription</keyword>
<dbReference type="GO" id="GO:0001164">
    <property type="term" value="F:RNA polymerase I core promoter sequence-specific DNA binding"/>
    <property type="evidence" value="ECO:0007669"/>
    <property type="project" value="InterPro"/>
</dbReference>
<organism evidence="14 15">
    <name type="scientific">Massariosphaeria phaeospora</name>
    <dbReference type="NCBI Taxonomy" id="100035"/>
    <lineage>
        <taxon>Eukaryota</taxon>
        <taxon>Fungi</taxon>
        <taxon>Dikarya</taxon>
        <taxon>Ascomycota</taxon>
        <taxon>Pezizomycotina</taxon>
        <taxon>Dothideomycetes</taxon>
        <taxon>Pleosporomycetidae</taxon>
        <taxon>Pleosporales</taxon>
        <taxon>Pleosporales incertae sedis</taxon>
        <taxon>Massariosphaeria</taxon>
    </lineage>
</organism>
<dbReference type="InterPro" id="IPR048538">
    <property type="entry name" value="Rrn7_cyclin_C"/>
</dbReference>
<feature type="region of interest" description="Disordered" evidence="10">
    <location>
        <begin position="42"/>
        <end position="68"/>
    </location>
</feature>
<evidence type="ECO:0000313" key="15">
    <source>
        <dbReference type="Proteomes" id="UP000481861"/>
    </source>
</evidence>
<evidence type="ECO:0000256" key="7">
    <source>
        <dbReference type="ARBA" id="ARBA00023125"/>
    </source>
</evidence>
<keyword evidence="7" id="KW-0238">DNA-binding</keyword>
<name>A0A7C8I9J8_9PLEO</name>
<evidence type="ECO:0000256" key="10">
    <source>
        <dbReference type="SAM" id="MobiDB-lite"/>
    </source>
</evidence>
<feature type="compositionally biased region" description="Polar residues" evidence="10">
    <location>
        <begin position="442"/>
        <end position="451"/>
    </location>
</feature>
<dbReference type="InterPro" id="IPR048540">
    <property type="entry name" value="Rrn7_cyclin_N"/>
</dbReference>
<evidence type="ECO:0000256" key="6">
    <source>
        <dbReference type="ARBA" id="ARBA00023015"/>
    </source>
</evidence>
<evidence type="ECO:0000313" key="14">
    <source>
        <dbReference type="EMBL" id="KAF2870713.1"/>
    </source>
</evidence>
<protein>
    <submittedName>
        <fullName evidence="14">Uncharacterized protein</fullName>
    </submittedName>
</protein>
<gene>
    <name evidence="14" type="ORF">BDV95DRAFT_574423</name>
</gene>